<reference evidence="3" key="1">
    <citation type="submission" date="2021-09" db="EMBL/GenBank/DDBJ databases">
        <authorList>
            <consortium name="AG Swart"/>
            <person name="Singh M."/>
            <person name="Singh A."/>
            <person name="Seah K."/>
            <person name="Emmerich C."/>
        </authorList>
    </citation>
    <scope>NUCLEOTIDE SEQUENCE</scope>
    <source>
        <strain evidence="3">ATCC30299</strain>
    </source>
</reference>
<comment type="caution">
    <text evidence="3">The sequence shown here is derived from an EMBL/GenBank/DDBJ whole genome shotgun (WGS) entry which is preliminary data.</text>
</comment>
<organism evidence="3 4">
    <name type="scientific">Blepharisma stoltei</name>
    <dbReference type="NCBI Taxonomy" id="1481888"/>
    <lineage>
        <taxon>Eukaryota</taxon>
        <taxon>Sar</taxon>
        <taxon>Alveolata</taxon>
        <taxon>Ciliophora</taxon>
        <taxon>Postciliodesmatophora</taxon>
        <taxon>Heterotrichea</taxon>
        <taxon>Heterotrichida</taxon>
        <taxon>Blepharismidae</taxon>
        <taxon>Blepharisma</taxon>
    </lineage>
</organism>
<dbReference type="GO" id="GO:0006313">
    <property type="term" value="P:DNA transposition"/>
    <property type="evidence" value="ECO:0007669"/>
    <property type="project" value="InterPro"/>
</dbReference>
<dbReference type="AlphaFoldDB" id="A0AAU9K827"/>
<dbReference type="GO" id="GO:0003677">
    <property type="term" value="F:DNA binding"/>
    <property type="evidence" value="ECO:0007669"/>
    <property type="project" value="UniProtKB-KW"/>
</dbReference>
<dbReference type="Pfam" id="PF01527">
    <property type="entry name" value="HTH_Tnp_1"/>
    <property type="match status" value="1"/>
</dbReference>
<sequence length="275" mass="32387">MSDEPHSTSKKQSQIARYAVINGIPKACDKFLVSPDEVERWISTLQFEDLPLFEKAREMIIETCIRKGSKGASRYWGISEDTIKSLIRDYISIVDKDSLEMVDFNAQINPNSFKEYKEIRTQTKDKHLEGEEFTPKPRKIQKKKEEKRIVSKYTTAQKIQAVREFVRHQNQSEAARELSIPAVNLMRWRDKIKKELFQASHVEHLYMANKKGQSNKFFRDIDESLNGWYNLHRDSIQNKTKAIKEKAAKLAKLDDTIPEISEEWLEHFKEFYKIK</sequence>
<evidence type="ECO:0000259" key="2">
    <source>
        <dbReference type="PROSITE" id="PS51253"/>
    </source>
</evidence>
<dbReference type="Pfam" id="PF03221">
    <property type="entry name" value="HTH_Tnp_Tc5"/>
    <property type="match status" value="1"/>
</dbReference>
<keyword evidence="1" id="KW-0238">DNA-binding</keyword>
<name>A0AAU9K827_9CILI</name>
<dbReference type="PROSITE" id="PS51253">
    <property type="entry name" value="HTH_CENPB"/>
    <property type="match status" value="1"/>
</dbReference>
<dbReference type="GO" id="GO:0004803">
    <property type="term" value="F:transposase activity"/>
    <property type="evidence" value="ECO:0007669"/>
    <property type="project" value="InterPro"/>
</dbReference>
<accession>A0AAU9K827</accession>
<protein>
    <recommendedName>
        <fullName evidence="2">HTH CENPB-type domain-containing protein</fullName>
    </recommendedName>
</protein>
<proteinExistence type="predicted"/>
<dbReference type="InterPro" id="IPR002514">
    <property type="entry name" value="Transposase_8"/>
</dbReference>
<dbReference type="Proteomes" id="UP001162131">
    <property type="component" value="Unassembled WGS sequence"/>
</dbReference>
<evidence type="ECO:0000313" key="4">
    <source>
        <dbReference type="Proteomes" id="UP001162131"/>
    </source>
</evidence>
<dbReference type="EMBL" id="CAJZBQ010000058">
    <property type="protein sequence ID" value="CAG9334626.1"/>
    <property type="molecule type" value="Genomic_DNA"/>
</dbReference>
<evidence type="ECO:0000313" key="3">
    <source>
        <dbReference type="EMBL" id="CAG9334626.1"/>
    </source>
</evidence>
<dbReference type="SUPFAM" id="SSF46689">
    <property type="entry name" value="Homeodomain-like"/>
    <property type="match status" value="1"/>
</dbReference>
<gene>
    <name evidence="3" type="ORF">BSTOLATCC_MIC61237</name>
</gene>
<dbReference type="InterPro" id="IPR009057">
    <property type="entry name" value="Homeodomain-like_sf"/>
</dbReference>
<evidence type="ECO:0000256" key="1">
    <source>
        <dbReference type="ARBA" id="ARBA00023125"/>
    </source>
</evidence>
<feature type="domain" description="HTH CENPB-type" evidence="2">
    <location>
        <begin position="209"/>
        <end position="275"/>
    </location>
</feature>
<dbReference type="InterPro" id="IPR006600">
    <property type="entry name" value="HTH_CenpB_DNA-bd_dom"/>
</dbReference>
<keyword evidence="4" id="KW-1185">Reference proteome</keyword>